<dbReference type="OrthoDB" id="2005033at2"/>
<evidence type="ECO:0000313" key="2">
    <source>
        <dbReference type="EMBL" id="TFE88234.1"/>
    </source>
</evidence>
<comment type="caution">
    <text evidence="2">The sequence shown here is derived from an EMBL/GenBank/DDBJ whole genome shotgun (WGS) entry which is preliminary data.</text>
</comment>
<organism evidence="2 3">
    <name type="scientific">Paenibacillus athensensis</name>
    <dbReference type="NCBI Taxonomy" id="1967502"/>
    <lineage>
        <taxon>Bacteria</taxon>
        <taxon>Bacillati</taxon>
        <taxon>Bacillota</taxon>
        <taxon>Bacilli</taxon>
        <taxon>Bacillales</taxon>
        <taxon>Paenibacillaceae</taxon>
        <taxon>Paenibacillus</taxon>
    </lineage>
</organism>
<keyword evidence="3" id="KW-1185">Reference proteome</keyword>
<dbReference type="RefSeq" id="WP_134752282.1">
    <property type="nucleotide sequence ID" value="NZ_MYFO02000004.1"/>
</dbReference>
<protein>
    <recommendedName>
        <fullName evidence="1">HTH cro/C1-type domain-containing protein</fullName>
    </recommendedName>
</protein>
<proteinExistence type="predicted"/>
<dbReference type="SUPFAM" id="SSF47413">
    <property type="entry name" value="lambda repressor-like DNA-binding domains"/>
    <property type="match status" value="1"/>
</dbReference>
<gene>
    <name evidence="2" type="ORF">B5M42_09890</name>
</gene>
<dbReference type="Pfam" id="PF13443">
    <property type="entry name" value="HTH_26"/>
    <property type="match status" value="1"/>
</dbReference>
<evidence type="ECO:0000259" key="1">
    <source>
        <dbReference type="Pfam" id="PF13443"/>
    </source>
</evidence>
<dbReference type="Proteomes" id="UP000298246">
    <property type="component" value="Unassembled WGS sequence"/>
</dbReference>
<sequence>MSMAVKVKMLLAARGMTVADLADRIEPKTTRQNVNTKLKRDNLSEQDLHEIAKACNATFEGIFTLNDTGKQI</sequence>
<name>A0A4Y8Q2W6_9BACL</name>
<dbReference type="EMBL" id="MYFO01000010">
    <property type="protein sequence ID" value="TFE88234.1"/>
    <property type="molecule type" value="Genomic_DNA"/>
</dbReference>
<evidence type="ECO:0000313" key="3">
    <source>
        <dbReference type="Proteomes" id="UP000298246"/>
    </source>
</evidence>
<reference evidence="2 3" key="1">
    <citation type="submission" date="2017-03" db="EMBL/GenBank/DDBJ databases">
        <title>Isolation of Levoglucosan Utilizing Bacteria.</title>
        <authorList>
            <person name="Arya A.S."/>
        </authorList>
    </citation>
    <scope>NUCLEOTIDE SEQUENCE [LARGE SCALE GENOMIC DNA]</scope>
    <source>
        <strain evidence="2 3">MEC069</strain>
    </source>
</reference>
<dbReference type="InterPro" id="IPR010982">
    <property type="entry name" value="Lambda_DNA-bd_dom_sf"/>
</dbReference>
<dbReference type="AlphaFoldDB" id="A0A4Y8Q2W6"/>
<dbReference type="GO" id="GO:0003677">
    <property type="term" value="F:DNA binding"/>
    <property type="evidence" value="ECO:0007669"/>
    <property type="project" value="InterPro"/>
</dbReference>
<feature type="domain" description="HTH cro/C1-type" evidence="1">
    <location>
        <begin position="6"/>
        <end position="66"/>
    </location>
</feature>
<accession>A0A4Y8Q2W6</accession>
<dbReference type="InterPro" id="IPR001387">
    <property type="entry name" value="Cro/C1-type_HTH"/>
</dbReference>